<proteinExistence type="predicted"/>
<dbReference type="KEGG" id="mlac:CP520_00945"/>
<keyword evidence="2" id="KW-1185">Reference proteome</keyword>
<evidence type="ECO:0000313" key="1">
    <source>
        <dbReference type="EMBL" id="ATG97324.1"/>
    </source>
</evidence>
<name>A0A291IRG4_9MOLU</name>
<organism evidence="1 2">
    <name type="scientific">Mesoplasma lactucae ATCC 49193</name>
    <dbReference type="NCBI Taxonomy" id="81460"/>
    <lineage>
        <taxon>Bacteria</taxon>
        <taxon>Bacillati</taxon>
        <taxon>Mycoplasmatota</taxon>
        <taxon>Mollicutes</taxon>
        <taxon>Entomoplasmatales</taxon>
        <taxon>Entomoplasmataceae</taxon>
        <taxon>Mesoplasma</taxon>
    </lineage>
</organism>
<dbReference type="Proteomes" id="UP000232227">
    <property type="component" value="Chromosome"/>
</dbReference>
<evidence type="ECO:0000313" key="2">
    <source>
        <dbReference type="Proteomes" id="UP000232227"/>
    </source>
</evidence>
<gene>
    <name evidence="1" type="ORF">CP520_00945</name>
</gene>
<accession>A0A291IRG4</accession>
<dbReference type="InterPro" id="IPR024503">
    <property type="entry name" value="DUF3196"/>
</dbReference>
<dbReference type="EMBL" id="CP023668">
    <property type="protein sequence ID" value="ATG97324.1"/>
    <property type="molecule type" value="Genomic_DNA"/>
</dbReference>
<dbReference type="AlphaFoldDB" id="A0A291IRG4"/>
<dbReference type="Pfam" id="PF11428">
    <property type="entry name" value="DUF3196"/>
    <property type="match status" value="1"/>
</dbReference>
<protein>
    <submittedName>
        <fullName evidence="1">Uncharacterized protein</fullName>
    </submittedName>
</protein>
<reference evidence="1 2" key="1">
    <citation type="submission" date="2017-09" db="EMBL/GenBank/DDBJ databases">
        <title>SPAdes assembly of the Mesoplasma lactucae genome.</title>
        <authorList>
            <person name="Knight T.F."/>
            <person name="Rubinstein R."/>
            <person name="Citino T."/>
        </authorList>
    </citation>
    <scope>NUCLEOTIDE SEQUENCE [LARGE SCALE GENOMIC DNA]</scope>
    <source>
        <strain evidence="1 2">831-C4</strain>
    </source>
</reference>
<dbReference type="SUPFAM" id="SSF116965">
    <property type="entry name" value="Hypothetical protein MPN330"/>
    <property type="match status" value="1"/>
</dbReference>
<sequence>MPKWHDFFIPRKGELKVNFYEERLLELQKLIDQNEIEQALKLINEELSMPYVPKDFEDDLIKLRTRILVEKINNEEHHLSSDKIFSLIKSDQTDLVEKVGLVKQLEESNLRKHISELQDLLNSDLTNEVKMMIIYLLNQQGINNDFNYKKNSKTLKINPMTFDFQTQEMVPLETIKLIDDELGSFSPQLVEMGKQIMVSLYGKLFPIQNEIDCAILAKAIIKIVYELNDLPYNSNNGLDENKINEYKQMIKDLEVI</sequence>